<dbReference type="Gene3D" id="3.30.565.10">
    <property type="entry name" value="Histidine kinase-like ATPase, C-terminal domain"/>
    <property type="match status" value="1"/>
</dbReference>
<dbReference type="InterPro" id="IPR003660">
    <property type="entry name" value="HAMP_dom"/>
</dbReference>
<feature type="non-terminal residue" evidence="13">
    <location>
        <position position="385"/>
    </location>
</feature>
<evidence type="ECO:0000313" key="13">
    <source>
        <dbReference type="EMBL" id="TDD42784.1"/>
    </source>
</evidence>
<dbReference type="PANTHER" id="PTHR45436">
    <property type="entry name" value="SENSOR HISTIDINE KINASE YKOH"/>
    <property type="match status" value="1"/>
</dbReference>
<feature type="transmembrane region" description="Helical" evidence="10">
    <location>
        <begin position="153"/>
        <end position="177"/>
    </location>
</feature>
<dbReference type="InterPro" id="IPR003661">
    <property type="entry name" value="HisK_dim/P_dom"/>
</dbReference>
<evidence type="ECO:0000256" key="2">
    <source>
        <dbReference type="ARBA" id="ARBA00004236"/>
    </source>
</evidence>
<dbReference type="Proteomes" id="UP000295124">
    <property type="component" value="Unassembled WGS sequence"/>
</dbReference>
<keyword evidence="14" id="KW-1185">Reference proteome</keyword>
<feature type="transmembrane region" description="Helical" evidence="10">
    <location>
        <begin position="12"/>
        <end position="35"/>
    </location>
</feature>
<evidence type="ECO:0000256" key="6">
    <source>
        <dbReference type="ARBA" id="ARBA00022692"/>
    </source>
</evidence>
<sequence length="385" mass="41607">MRIGPRSLRARITASIALLVMVVVALTGLIIAVRIDHRDRTDLDNQLSSRAAKLRGDVSKLLNQGDGHPGDEYGGLLVGSQSLVRLIHDGQVDARGDQPTVDLPIPAADGYVTLEVGDQTWRSLTQTLADGNRLQVLQDLGPVEERLTANAQLVTVIAIASTAAAGSGVWLVITVLLSPLQRLRAGAAGIRSMDEGQRLPAESGTREVADLSAALNDMLAQLQTSTQSTRRFTADAGHELRTPLTTLGVNLETLYRNPELSADQRQQILTATLAEHTRITALLEGLQTLARGDAGALPARTNVDITDLLEESVRRARHRYPATTFRLTVDHMRPPTLAGWQAGLRTAIDNLLDNAALHGRPQGRVDVMLHRDNHQAFLTIDDDGP</sequence>
<accession>A0A4R4YFP0</accession>
<comment type="caution">
    <text evidence="13">The sequence shown here is derived from an EMBL/GenBank/DDBJ whole genome shotgun (WGS) entry which is preliminary data.</text>
</comment>
<evidence type="ECO:0000256" key="7">
    <source>
        <dbReference type="ARBA" id="ARBA00022777"/>
    </source>
</evidence>
<evidence type="ECO:0000256" key="10">
    <source>
        <dbReference type="SAM" id="Phobius"/>
    </source>
</evidence>
<dbReference type="AlphaFoldDB" id="A0A4R4YFP0"/>
<keyword evidence="10" id="KW-0472">Membrane</keyword>
<dbReference type="RefSeq" id="WP_132178011.1">
    <property type="nucleotide sequence ID" value="NZ_SMKX01000275.1"/>
</dbReference>
<evidence type="ECO:0000256" key="1">
    <source>
        <dbReference type="ARBA" id="ARBA00000085"/>
    </source>
</evidence>
<dbReference type="EC" id="2.7.13.3" evidence="3"/>
<dbReference type="PROSITE" id="PS50885">
    <property type="entry name" value="HAMP"/>
    <property type="match status" value="1"/>
</dbReference>
<evidence type="ECO:0000256" key="3">
    <source>
        <dbReference type="ARBA" id="ARBA00012438"/>
    </source>
</evidence>
<evidence type="ECO:0000256" key="8">
    <source>
        <dbReference type="ARBA" id="ARBA00022989"/>
    </source>
</evidence>
<keyword evidence="8 10" id="KW-1133">Transmembrane helix</keyword>
<dbReference type="SUPFAM" id="SSF55874">
    <property type="entry name" value="ATPase domain of HSP90 chaperone/DNA topoisomerase II/histidine kinase"/>
    <property type="match status" value="1"/>
</dbReference>
<proteinExistence type="predicted"/>
<dbReference type="GO" id="GO:0000155">
    <property type="term" value="F:phosphorelay sensor kinase activity"/>
    <property type="evidence" value="ECO:0007669"/>
    <property type="project" value="InterPro"/>
</dbReference>
<dbReference type="PANTHER" id="PTHR45436:SF5">
    <property type="entry name" value="SENSOR HISTIDINE KINASE TRCS"/>
    <property type="match status" value="1"/>
</dbReference>
<dbReference type="InterPro" id="IPR050428">
    <property type="entry name" value="TCS_sensor_his_kinase"/>
</dbReference>
<dbReference type="SMART" id="SM00388">
    <property type="entry name" value="HisKA"/>
    <property type="match status" value="1"/>
</dbReference>
<dbReference type="Gene3D" id="1.10.287.130">
    <property type="match status" value="1"/>
</dbReference>
<reference evidence="13 14" key="1">
    <citation type="submission" date="2019-03" db="EMBL/GenBank/DDBJ databases">
        <title>Draft genome sequences of novel Actinobacteria.</title>
        <authorList>
            <person name="Sahin N."/>
            <person name="Ay H."/>
            <person name="Saygin H."/>
        </authorList>
    </citation>
    <scope>NUCLEOTIDE SEQUENCE [LARGE SCALE GENOMIC DNA]</scope>
    <source>
        <strain evidence="13 14">JCM 13523</strain>
    </source>
</reference>
<evidence type="ECO:0000256" key="9">
    <source>
        <dbReference type="ARBA" id="ARBA00023012"/>
    </source>
</evidence>
<keyword evidence="7" id="KW-0418">Kinase</keyword>
<evidence type="ECO:0000256" key="4">
    <source>
        <dbReference type="ARBA" id="ARBA00022553"/>
    </source>
</evidence>
<keyword evidence="6 10" id="KW-0812">Transmembrane</keyword>
<dbReference type="CDD" id="cd00075">
    <property type="entry name" value="HATPase"/>
    <property type="match status" value="1"/>
</dbReference>
<keyword evidence="9" id="KW-0902">Two-component regulatory system</keyword>
<dbReference type="InterPro" id="IPR036890">
    <property type="entry name" value="HATPase_C_sf"/>
</dbReference>
<evidence type="ECO:0000313" key="14">
    <source>
        <dbReference type="Proteomes" id="UP000295124"/>
    </source>
</evidence>
<organism evidence="13 14">
    <name type="scientific">Kribbella antibiotica</name>
    <dbReference type="NCBI Taxonomy" id="190195"/>
    <lineage>
        <taxon>Bacteria</taxon>
        <taxon>Bacillati</taxon>
        <taxon>Actinomycetota</taxon>
        <taxon>Actinomycetes</taxon>
        <taxon>Propionibacteriales</taxon>
        <taxon>Kribbellaceae</taxon>
        <taxon>Kribbella</taxon>
    </lineage>
</organism>
<dbReference type="CDD" id="cd06225">
    <property type="entry name" value="HAMP"/>
    <property type="match status" value="1"/>
</dbReference>
<keyword evidence="4" id="KW-0597">Phosphoprotein</keyword>
<evidence type="ECO:0000256" key="5">
    <source>
        <dbReference type="ARBA" id="ARBA00022679"/>
    </source>
</evidence>
<protein>
    <recommendedName>
        <fullName evidence="3">histidine kinase</fullName>
        <ecNumber evidence="3">2.7.13.3</ecNumber>
    </recommendedName>
</protein>
<dbReference type="Pfam" id="PF00672">
    <property type="entry name" value="HAMP"/>
    <property type="match status" value="1"/>
</dbReference>
<gene>
    <name evidence="13" type="ORF">E1263_42035</name>
</gene>
<feature type="domain" description="Histidine kinase" evidence="11">
    <location>
        <begin position="235"/>
        <end position="385"/>
    </location>
</feature>
<feature type="domain" description="HAMP" evidence="12">
    <location>
        <begin position="174"/>
        <end position="227"/>
    </location>
</feature>
<evidence type="ECO:0000259" key="11">
    <source>
        <dbReference type="PROSITE" id="PS50109"/>
    </source>
</evidence>
<dbReference type="OrthoDB" id="5241347at2"/>
<dbReference type="InterPro" id="IPR036097">
    <property type="entry name" value="HisK_dim/P_sf"/>
</dbReference>
<dbReference type="EMBL" id="SMKX01000275">
    <property type="protein sequence ID" value="TDD42784.1"/>
    <property type="molecule type" value="Genomic_DNA"/>
</dbReference>
<dbReference type="GO" id="GO:0005886">
    <property type="term" value="C:plasma membrane"/>
    <property type="evidence" value="ECO:0007669"/>
    <property type="project" value="UniProtKB-SubCell"/>
</dbReference>
<name>A0A4R4YFP0_9ACTN</name>
<dbReference type="PROSITE" id="PS50109">
    <property type="entry name" value="HIS_KIN"/>
    <property type="match status" value="1"/>
</dbReference>
<comment type="catalytic activity">
    <reaction evidence="1">
        <text>ATP + protein L-histidine = ADP + protein N-phospho-L-histidine.</text>
        <dbReference type="EC" id="2.7.13.3"/>
    </reaction>
</comment>
<dbReference type="SMART" id="SM00304">
    <property type="entry name" value="HAMP"/>
    <property type="match status" value="1"/>
</dbReference>
<evidence type="ECO:0000259" key="12">
    <source>
        <dbReference type="PROSITE" id="PS50885"/>
    </source>
</evidence>
<dbReference type="SUPFAM" id="SSF47384">
    <property type="entry name" value="Homodimeric domain of signal transducing histidine kinase"/>
    <property type="match status" value="1"/>
</dbReference>
<dbReference type="Pfam" id="PF00512">
    <property type="entry name" value="HisKA"/>
    <property type="match status" value="1"/>
</dbReference>
<dbReference type="CDD" id="cd00082">
    <property type="entry name" value="HisKA"/>
    <property type="match status" value="1"/>
</dbReference>
<dbReference type="Gene3D" id="6.10.340.10">
    <property type="match status" value="1"/>
</dbReference>
<keyword evidence="5" id="KW-0808">Transferase</keyword>
<dbReference type="InterPro" id="IPR005467">
    <property type="entry name" value="His_kinase_dom"/>
</dbReference>
<comment type="subcellular location">
    <subcellularLocation>
        <location evidence="2">Cell membrane</location>
    </subcellularLocation>
</comment>